<organism evidence="8">
    <name type="scientific">Leptospira ellisii</name>
    <dbReference type="NCBI Taxonomy" id="2023197"/>
    <lineage>
        <taxon>Bacteria</taxon>
        <taxon>Pseudomonadati</taxon>
        <taxon>Spirochaetota</taxon>
        <taxon>Spirochaetia</taxon>
        <taxon>Leptospirales</taxon>
        <taxon>Leptospiraceae</taxon>
        <taxon>Leptospira</taxon>
    </lineage>
</organism>
<dbReference type="GO" id="GO:0006352">
    <property type="term" value="P:DNA-templated transcription initiation"/>
    <property type="evidence" value="ECO:0007669"/>
    <property type="project" value="InterPro"/>
</dbReference>
<comment type="caution">
    <text evidence="8">The sequence shown here is derived from an EMBL/GenBank/DDBJ whole genome shotgun (WGS) entry which is preliminary data.</text>
</comment>
<evidence type="ECO:0000313" key="9">
    <source>
        <dbReference type="Proteomes" id="UP000232122"/>
    </source>
</evidence>
<keyword evidence="2" id="KW-0805">Transcription regulation</keyword>
<evidence type="ECO:0000259" key="6">
    <source>
        <dbReference type="Pfam" id="PF08281"/>
    </source>
</evidence>
<dbReference type="InterPro" id="IPR014284">
    <property type="entry name" value="RNA_pol_sigma-70_dom"/>
</dbReference>
<reference evidence="7" key="3">
    <citation type="submission" date="2023-10" db="EMBL/GenBank/DDBJ databases">
        <authorList>
            <person name="Picardeau M."/>
            <person name="Thibeaux R."/>
        </authorList>
    </citation>
    <scope>NUCLEOTIDE SEQUENCE</scope>
    <source>
        <strain evidence="7">ATI7-C-A5</strain>
    </source>
</reference>
<dbReference type="GO" id="GO:0016987">
    <property type="term" value="F:sigma factor activity"/>
    <property type="evidence" value="ECO:0007669"/>
    <property type="project" value="UniProtKB-KW"/>
</dbReference>
<dbReference type="PANTHER" id="PTHR43133">
    <property type="entry name" value="RNA POLYMERASE ECF-TYPE SIGMA FACTO"/>
    <property type="match status" value="1"/>
</dbReference>
<keyword evidence="3" id="KW-0731">Sigma factor</keyword>
<dbReference type="RefSeq" id="WP_100748378.1">
    <property type="nucleotide sequence ID" value="NZ_NPEF02000015.1"/>
</dbReference>
<dbReference type="GO" id="GO:0003677">
    <property type="term" value="F:DNA binding"/>
    <property type="evidence" value="ECO:0007669"/>
    <property type="project" value="InterPro"/>
</dbReference>
<dbReference type="Pfam" id="PF04542">
    <property type="entry name" value="Sigma70_r2"/>
    <property type="match status" value="1"/>
</dbReference>
<dbReference type="PANTHER" id="PTHR43133:SF46">
    <property type="entry name" value="RNA POLYMERASE SIGMA-70 FACTOR ECF SUBFAMILY"/>
    <property type="match status" value="1"/>
</dbReference>
<dbReference type="Gene3D" id="1.10.10.10">
    <property type="entry name" value="Winged helix-like DNA-binding domain superfamily/Winged helix DNA-binding domain"/>
    <property type="match status" value="1"/>
</dbReference>
<dbReference type="NCBIfam" id="TIGR02937">
    <property type="entry name" value="sigma70-ECF"/>
    <property type="match status" value="1"/>
</dbReference>
<evidence type="ECO:0000256" key="1">
    <source>
        <dbReference type="ARBA" id="ARBA00010641"/>
    </source>
</evidence>
<name>A0A2N0B9L5_9LEPT</name>
<evidence type="ECO:0000259" key="5">
    <source>
        <dbReference type="Pfam" id="PF04542"/>
    </source>
</evidence>
<feature type="domain" description="RNA polymerase sigma-70 region 2" evidence="5">
    <location>
        <begin position="12"/>
        <end position="80"/>
    </location>
</feature>
<dbReference type="AlphaFoldDB" id="A0A2N0B9L5"/>
<dbReference type="OrthoDB" id="9784984at2"/>
<dbReference type="CDD" id="cd06171">
    <property type="entry name" value="Sigma70_r4"/>
    <property type="match status" value="1"/>
</dbReference>
<feature type="domain" description="RNA polymerase sigma factor 70 region 4 type 2" evidence="6">
    <location>
        <begin position="113"/>
        <end position="163"/>
    </location>
</feature>
<dbReference type="Proteomes" id="UP000232122">
    <property type="component" value="Unassembled WGS sequence"/>
</dbReference>
<dbReference type="SUPFAM" id="SSF88659">
    <property type="entry name" value="Sigma3 and sigma4 domains of RNA polymerase sigma factors"/>
    <property type="match status" value="1"/>
</dbReference>
<evidence type="ECO:0000256" key="2">
    <source>
        <dbReference type="ARBA" id="ARBA00023015"/>
    </source>
</evidence>
<evidence type="ECO:0000256" key="3">
    <source>
        <dbReference type="ARBA" id="ARBA00023082"/>
    </source>
</evidence>
<reference evidence="7 9" key="2">
    <citation type="journal article" date="2018" name="Microb. Genom.">
        <title>Deciphering the unexplored Leptospira diversity from soils uncovers genomic evolution to virulence.</title>
        <authorList>
            <person name="Thibeaux R."/>
            <person name="Iraola G."/>
            <person name="Ferres I."/>
            <person name="Bierque E."/>
            <person name="Girault D."/>
            <person name="Soupe-Gilbert M.E."/>
            <person name="Picardeau M."/>
            <person name="Goarant C."/>
        </authorList>
    </citation>
    <scope>NUCLEOTIDE SEQUENCE [LARGE SCALE GENOMIC DNA]</scope>
    <source>
        <strain evidence="7 9">ATI7-C-A5</strain>
    </source>
</reference>
<dbReference type="EMBL" id="NPEF01000075">
    <property type="protein sequence ID" value="PJZ93219.1"/>
    <property type="molecule type" value="Genomic_DNA"/>
</dbReference>
<dbReference type="InterPro" id="IPR013324">
    <property type="entry name" value="RNA_pol_sigma_r3/r4-like"/>
</dbReference>
<accession>A0A2N0BFJ0</accession>
<keyword evidence="9" id="KW-1185">Reference proteome</keyword>
<proteinExistence type="inferred from homology"/>
<keyword evidence="4" id="KW-0804">Transcription</keyword>
<dbReference type="InterPro" id="IPR007627">
    <property type="entry name" value="RNA_pol_sigma70_r2"/>
</dbReference>
<reference evidence="8" key="1">
    <citation type="submission" date="2017-07" db="EMBL/GenBank/DDBJ databases">
        <title>Leptospira spp. isolated from tropical soils.</title>
        <authorList>
            <person name="Thibeaux R."/>
            <person name="Iraola G."/>
            <person name="Ferres I."/>
            <person name="Bierque E."/>
            <person name="Girault D."/>
            <person name="Soupe-Gilbert M.-E."/>
            <person name="Picardeau M."/>
            <person name="Goarant C."/>
        </authorList>
    </citation>
    <scope>NUCLEOTIDE SEQUENCE [LARGE SCALE GENOMIC DNA]</scope>
    <source>
        <strain evidence="8">ATI7-C-A5</strain>
    </source>
</reference>
<dbReference type="InterPro" id="IPR039425">
    <property type="entry name" value="RNA_pol_sigma-70-like"/>
</dbReference>
<comment type="similarity">
    <text evidence="1">Belongs to the sigma-70 factor family. ECF subfamily.</text>
</comment>
<evidence type="ECO:0000313" key="7">
    <source>
        <dbReference type="EMBL" id="MDV6236637.1"/>
    </source>
</evidence>
<sequence length="176" mass="20959">MKLEHDHDFSVFYENYKDAIYKVIRFLSEDPQDCDDIAQEVFLNIYRSFSKYSEEKGSFYTWASAIAKNTYYTYRKKRRKEQDRVLDGDSTGFETFSAKDDFIENLEIKVVEQELREAIETLPEPEKSIILLKEIDNYTLERTSQVLNISSRTVSRKLLKALDLLREELERRKVIL</sequence>
<evidence type="ECO:0000313" key="8">
    <source>
        <dbReference type="EMBL" id="PJZ93219.1"/>
    </source>
</evidence>
<dbReference type="EMBL" id="NPEF02000015">
    <property type="protein sequence ID" value="MDV6236637.1"/>
    <property type="molecule type" value="Genomic_DNA"/>
</dbReference>
<dbReference type="InterPro" id="IPR013325">
    <property type="entry name" value="RNA_pol_sigma_r2"/>
</dbReference>
<dbReference type="InterPro" id="IPR013249">
    <property type="entry name" value="RNA_pol_sigma70_r4_t2"/>
</dbReference>
<accession>A0A2N0B9L5</accession>
<protein>
    <submittedName>
        <fullName evidence="7">RNA polymerase sigma factor</fullName>
    </submittedName>
    <submittedName>
        <fullName evidence="8">RNA polymerase subunit sigma-70</fullName>
    </submittedName>
</protein>
<evidence type="ECO:0000256" key="4">
    <source>
        <dbReference type="ARBA" id="ARBA00023163"/>
    </source>
</evidence>
<dbReference type="Pfam" id="PF08281">
    <property type="entry name" value="Sigma70_r4_2"/>
    <property type="match status" value="1"/>
</dbReference>
<dbReference type="SUPFAM" id="SSF88946">
    <property type="entry name" value="Sigma2 domain of RNA polymerase sigma factors"/>
    <property type="match status" value="1"/>
</dbReference>
<dbReference type="Gene3D" id="1.10.1740.10">
    <property type="match status" value="1"/>
</dbReference>
<gene>
    <name evidence="7" type="ORF">CH379_013485</name>
    <name evidence="8" type="ORF">CH379_09030</name>
</gene>
<dbReference type="InterPro" id="IPR036388">
    <property type="entry name" value="WH-like_DNA-bd_sf"/>
</dbReference>